<sequence>MDSASKEPAGLFDPANARADASRIHRVTLTKRSRGI</sequence>
<accession>A0A4R1N8C4</accession>
<evidence type="ECO:0000313" key="1">
    <source>
        <dbReference type="EMBL" id="TCL02829.1"/>
    </source>
</evidence>
<reference evidence="1 2" key="1">
    <citation type="submission" date="2019-02" db="EMBL/GenBank/DDBJ databases">
        <title>Investigation of anaerobic lignin degradation for improved lignocellulosic biofuels.</title>
        <authorList>
            <person name="Deangelis K."/>
        </authorList>
    </citation>
    <scope>NUCLEOTIDE SEQUENCE [LARGE SCALE GENOMIC DNA]</scope>
    <source>
        <strain evidence="1 2">159R</strain>
    </source>
</reference>
<name>A0A4R1N8C4_9GAMM</name>
<evidence type="ECO:0000313" key="2">
    <source>
        <dbReference type="Proteomes" id="UP000294555"/>
    </source>
</evidence>
<dbReference type="AlphaFoldDB" id="A0A4R1N8C4"/>
<comment type="caution">
    <text evidence="1">The sequence shown here is derived from an EMBL/GenBank/DDBJ whole genome shotgun (WGS) entry which is preliminary data.</text>
</comment>
<dbReference type="Proteomes" id="UP000294555">
    <property type="component" value="Unassembled WGS sequence"/>
</dbReference>
<organism evidence="1 2">
    <name type="scientific">Sodalis ligni</name>
    <dbReference type="NCBI Taxonomy" id="2697027"/>
    <lineage>
        <taxon>Bacteria</taxon>
        <taxon>Pseudomonadati</taxon>
        <taxon>Pseudomonadota</taxon>
        <taxon>Gammaproteobacteria</taxon>
        <taxon>Enterobacterales</taxon>
        <taxon>Bruguierivoracaceae</taxon>
        <taxon>Sodalis</taxon>
    </lineage>
</organism>
<dbReference type="EMBL" id="SJOI01000001">
    <property type="protein sequence ID" value="TCL02829.1"/>
    <property type="molecule type" value="Genomic_DNA"/>
</dbReference>
<proteinExistence type="predicted"/>
<keyword evidence="2" id="KW-1185">Reference proteome</keyword>
<protein>
    <submittedName>
        <fullName evidence="1">Uncharacterized protein</fullName>
    </submittedName>
</protein>
<gene>
    <name evidence="1" type="ORF">EZJ58_0866</name>
</gene>